<proteinExistence type="predicted"/>
<evidence type="ECO:0000313" key="2">
    <source>
        <dbReference type="Proteomes" id="UP000485058"/>
    </source>
</evidence>
<accession>A0A699ZSG7</accession>
<organism evidence="1 2">
    <name type="scientific">Haematococcus lacustris</name>
    <name type="common">Green alga</name>
    <name type="synonym">Haematococcus pluvialis</name>
    <dbReference type="NCBI Taxonomy" id="44745"/>
    <lineage>
        <taxon>Eukaryota</taxon>
        <taxon>Viridiplantae</taxon>
        <taxon>Chlorophyta</taxon>
        <taxon>core chlorophytes</taxon>
        <taxon>Chlorophyceae</taxon>
        <taxon>CS clade</taxon>
        <taxon>Chlamydomonadales</taxon>
        <taxon>Haematococcaceae</taxon>
        <taxon>Haematococcus</taxon>
    </lineage>
</organism>
<reference evidence="1 2" key="1">
    <citation type="submission" date="2020-02" db="EMBL/GenBank/DDBJ databases">
        <title>Draft genome sequence of Haematococcus lacustris strain NIES-144.</title>
        <authorList>
            <person name="Morimoto D."/>
            <person name="Nakagawa S."/>
            <person name="Yoshida T."/>
            <person name="Sawayama S."/>
        </authorList>
    </citation>
    <scope>NUCLEOTIDE SEQUENCE [LARGE SCALE GENOMIC DNA]</scope>
    <source>
        <strain evidence="1 2">NIES-144</strain>
    </source>
</reference>
<sequence length="68" mass="7327">MKSQLLNVATARLDAHHVMIKKKRKGTDKHKKGPTKKLKVLVQLQGNNDRTACCAQPGASSVTSQCGA</sequence>
<gene>
    <name evidence="1" type="ORF">HaLaN_23747</name>
</gene>
<dbReference type="Proteomes" id="UP000485058">
    <property type="component" value="Unassembled WGS sequence"/>
</dbReference>
<dbReference type="EMBL" id="BLLF01002905">
    <property type="protein sequence ID" value="GFH25737.1"/>
    <property type="molecule type" value="Genomic_DNA"/>
</dbReference>
<evidence type="ECO:0000313" key="1">
    <source>
        <dbReference type="EMBL" id="GFH25737.1"/>
    </source>
</evidence>
<name>A0A699ZSG7_HAELA</name>
<protein>
    <submittedName>
        <fullName evidence="1">Uncharacterized protein</fullName>
    </submittedName>
</protein>
<dbReference type="AlphaFoldDB" id="A0A699ZSG7"/>
<comment type="caution">
    <text evidence="1">The sequence shown here is derived from an EMBL/GenBank/DDBJ whole genome shotgun (WGS) entry which is preliminary data.</text>
</comment>
<keyword evidence="2" id="KW-1185">Reference proteome</keyword>